<dbReference type="Pfam" id="PF05721">
    <property type="entry name" value="PhyH"/>
    <property type="match status" value="1"/>
</dbReference>
<proteinExistence type="inferred from homology"/>
<reference evidence="5 6" key="1">
    <citation type="submission" date="2024-01" db="EMBL/GenBank/DDBJ databases">
        <authorList>
            <consortium name="Genoscope - CEA"/>
            <person name="William W."/>
        </authorList>
    </citation>
    <scope>NUCLEOTIDE SEQUENCE [LARGE SCALE GENOMIC DNA]</scope>
    <source>
        <strain evidence="5 6">29B2s-10</strain>
    </source>
</reference>
<evidence type="ECO:0000256" key="1">
    <source>
        <dbReference type="ARBA" id="ARBA00001962"/>
    </source>
</evidence>
<gene>
    <name evidence="5" type="ORF">CAAN4_G11628</name>
</gene>
<dbReference type="PANTHER" id="PTHR20883">
    <property type="entry name" value="PHYTANOYL-COA DIOXYGENASE DOMAIN CONTAINING 1"/>
    <property type="match status" value="1"/>
</dbReference>
<comment type="cofactor">
    <cofactor evidence="1">
        <name>Fe cation</name>
        <dbReference type="ChEBI" id="CHEBI:24875"/>
    </cofactor>
</comment>
<keyword evidence="4" id="KW-0408">Iron</keyword>
<evidence type="ECO:0008006" key="7">
    <source>
        <dbReference type="Google" id="ProtNLM"/>
    </source>
</evidence>
<dbReference type="Gene3D" id="2.60.120.620">
    <property type="entry name" value="q2cbj1_9rhob like domain"/>
    <property type="match status" value="1"/>
</dbReference>
<organism evidence="5 6">
    <name type="scientific">[Candida] anglica</name>
    <dbReference type="NCBI Taxonomy" id="148631"/>
    <lineage>
        <taxon>Eukaryota</taxon>
        <taxon>Fungi</taxon>
        <taxon>Dikarya</taxon>
        <taxon>Ascomycota</taxon>
        <taxon>Saccharomycotina</taxon>
        <taxon>Pichiomycetes</taxon>
        <taxon>Debaryomycetaceae</taxon>
        <taxon>Kurtzmaniella</taxon>
    </lineage>
</organism>
<evidence type="ECO:0000256" key="4">
    <source>
        <dbReference type="ARBA" id="ARBA00023004"/>
    </source>
</evidence>
<dbReference type="SUPFAM" id="SSF51197">
    <property type="entry name" value="Clavaminate synthase-like"/>
    <property type="match status" value="1"/>
</dbReference>
<comment type="similarity">
    <text evidence="2">Belongs to the PhyH family.</text>
</comment>
<name>A0ABP0ELF5_9ASCO</name>
<protein>
    <recommendedName>
        <fullName evidence="7">Phytanoyl-CoA dioxygenase</fullName>
    </recommendedName>
</protein>
<evidence type="ECO:0000256" key="3">
    <source>
        <dbReference type="ARBA" id="ARBA00022723"/>
    </source>
</evidence>
<dbReference type="Proteomes" id="UP001497600">
    <property type="component" value="Chromosome G"/>
</dbReference>
<evidence type="ECO:0000313" key="5">
    <source>
        <dbReference type="EMBL" id="CAK7918079.1"/>
    </source>
</evidence>
<dbReference type="EMBL" id="OZ004259">
    <property type="protein sequence ID" value="CAK7918079.1"/>
    <property type="molecule type" value="Genomic_DNA"/>
</dbReference>
<accession>A0ABP0ELF5</accession>
<dbReference type="PANTHER" id="PTHR20883:SF15">
    <property type="entry name" value="PHYTANOYL-COA DIOXYGENASE DOMAIN-CONTAINING PROTEIN 1"/>
    <property type="match status" value="1"/>
</dbReference>
<evidence type="ECO:0000256" key="2">
    <source>
        <dbReference type="ARBA" id="ARBA00005830"/>
    </source>
</evidence>
<feature type="non-terminal residue" evidence="5">
    <location>
        <position position="1"/>
    </location>
</feature>
<evidence type="ECO:0000313" key="6">
    <source>
        <dbReference type="Proteomes" id="UP001497600"/>
    </source>
</evidence>
<dbReference type="InterPro" id="IPR008775">
    <property type="entry name" value="Phytyl_CoA_dOase-like"/>
</dbReference>
<keyword evidence="6" id="KW-1185">Reference proteome</keyword>
<sequence>MLTAEQIETYNREGCLCIPNFLSPEEIKKYLEQSKQLLDDFDPQTHPKTQFKTGDNDHVGDNYFFDSSDKVSYFFDTDAFDENGQLKYSKENSINKIGHGLHMHNETFRQLTFDDRIKGVARSLEYNDPRVLQSMCIFKQGTSGPAKERDNLVPVHTDATFLFTEPQSAIGFWFALEDCSEDNGCLWYHPGSHKVFPITKRFVKIDGGKKGTNFIPVDYDKSVPIPDDSPEVYKSIECKAGSLVLIHNSVLHKSEKNRTPKSRFIYAFHVIDGVAKYDNLNWLQVPPSEAGGTEFSKLYEN</sequence>
<keyword evidence="3" id="KW-0479">Metal-binding</keyword>